<proteinExistence type="predicted"/>
<feature type="compositionally biased region" description="Low complexity" evidence="2">
    <location>
        <begin position="61"/>
        <end position="71"/>
    </location>
</feature>
<dbReference type="AlphaFoldDB" id="A0A1X2I5U4"/>
<evidence type="ECO:0000313" key="3">
    <source>
        <dbReference type="EMBL" id="ORZ09014.1"/>
    </source>
</evidence>
<feature type="region of interest" description="Disordered" evidence="2">
    <location>
        <begin position="30"/>
        <end position="88"/>
    </location>
</feature>
<feature type="region of interest" description="Disordered" evidence="2">
    <location>
        <begin position="115"/>
        <end position="136"/>
    </location>
</feature>
<comment type="caution">
    <text evidence="3">The sequence shown here is derived from an EMBL/GenBank/DDBJ whole genome shotgun (WGS) entry which is preliminary data.</text>
</comment>
<feature type="coiled-coil region" evidence="1">
    <location>
        <begin position="470"/>
        <end position="547"/>
    </location>
</feature>
<organism evidence="3 4">
    <name type="scientific">Absidia repens</name>
    <dbReference type="NCBI Taxonomy" id="90262"/>
    <lineage>
        <taxon>Eukaryota</taxon>
        <taxon>Fungi</taxon>
        <taxon>Fungi incertae sedis</taxon>
        <taxon>Mucoromycota</taxon>
        <taxon>Mucoromycotina</taxon>
        <taxon>Mucoromycetes</taxon>
        <taxon>Mucorales</taxon>
        <taxon>Cunninghamellaceae</taxon>
        <taxon>Absidia</taxon>
    </lineage>
</organism>
<feature type="region of interest" description="Disordered" evidence="2">
    <location>
        <begin position="571"/>
        <end position="612"/>
    </location>
</feature>
<feature type="compositionally biased region" description="Basic residues" evidence="2">
    <location>
        <begin position="571"/>
        <end position="595"/>
    </location>
</feature>
<feature type="compositionally biased region" description="Polar residues" evidence="2">
    <location>
        <begin position="51"/>
        <end position="60"/>
    </location>
</feature>
<dbReference type="Proteomes" id="UP000193560">
    <property type="component" value="Unassembled WGS sequence"/>
</dbReference>
<protein>
    <submittedName>
        <fullName evidence="3">Uncharacterized protein</fullName>
    </submittedName>
</protein>
<keyword evidence="1" id="KW-0175">Coiled coil</keyword>
<gene>
    <name evidence="3" type="ORF">BCR42DRAFT_441973</name>
</gene>
<feature type="compositionally biased region" description="Polar residues" evidence="2">
    <location>
        <begin position="118"/>
        <end position="136"/>
    </location>
</feature>
<sequence>MENLPSSRHVKISESRNAIPLDNLQLAHKSFQRPADLAPSPPPFSFKFVPRTTSNRMAGTSSSSKFANQSSFPPPPSFKRTPDPSSEHTVIDGSIFQQPFYVTNARHPLFNISRRPNESLNVSPQLNNTTSDTSPPQLSLFDDFDAIHHMTTFSSKLGNDESIQDSDKLQHPQVITPDVESDLAAKKLSSDTKEYCFIDDNHKRQQLLPSIMTSALDEETGTGSNVNVEDCSDQKQIPVDMIANAMKVTHIIQSCTETMQQCGEGVQKLLRLKEIHGQQNQSVELVEINGILESRSQLVESKLQWSKEAVKQLAEQGTLYQSRKQLNLDFRKAIELDIKWMMDYANEMKLNNELLQKCQRNMDFGQPDNKSRSSVYLKNESSRCEEDVATIELTTNMTDHHFVAQCKDMKNQLVSISTSFEDLWAVFAEQMKRSKNSRGEHASVRDKVSLAMKTRLDQTLLDLSDRTSINMKQQQEISQLKEDLDRQADVMEIILDSRVHDLIRQASVMATESERLARELEKQKEKIRCFEKQNKLLEAKLQASAKQPSANRQQISKVNKNKDCFMIRIKKAKVAKAPSTRKKSGSKKKSKKRTSSTKSKSTTQIEIPRRITRRTAAYLASQAKAQDELKNQPN</sequence>
<accession>A0A1X2I5U4</accession>
<reference evidence="3 4" key="1">
    <citation type="submission" date="2016-07" db="EMBL/GenBank/DDBJ databases">
        <title>Pervasive Adenine N6-methylation of Active Genes in Fungi.</title>
        <authorList>
            <consortium name="DOE Joint Genome Institute"/>
            <person name="Mondo S.J."/>
            <person name="Dannebaum R.O."/>
            <person name="Kuo R.C."/>
            <person name="Labutti K."/>
            <person name="Haridas S."/>
            <person name="Kuo A."/>
            <person name="Salamov A."/>
            <person name="Ahrendt S.R."/>
            <person name="Lipzen A."/>
            <person name="Sullivan W."/>
            <person name="Andreopoulos W.B."/>
            <person name="Clum A."/>
            <person name="Lindquist E."/>
            <person name="Daum C."/>
            <person name="Ramamoorthy G.K."/>
            <person name="Gryganskyi A."/>
            <person name="Culley D."/>
            <person name="Magnuson J.K."/>
            <person name="James T.Y."/>
            <person name="O'Malley M.A."/>
            <person name="Stajich J.E."/>
            <person name="Spatafora J.W."/>
            <person name="Visel A."/>
            <person name="Grigoriev I.V."/>
        </authorList>
    </citation>
    <scope>NUCLEOTIDE SEQUENCE [LARGE SCALE GENOMIC DNA]</scope>
    <source>
        <strain evidence="3 4">NRRL 1336</strain>
    </source>
</reference>
<evidence type="ECO:0000256" key="1">
    <source>
        <dbReference type="SAM" id="Coils"/>
    </source>
</evidence>
<evidence type="ECO:0000313" key="4">
    <source>
        <dbReference type="Proteomes" id="UP000193560"/>
    </source>
</evidence>
<evidence type="ECO:0000256" key="2">
    <source>
        <dbReference type="SAM" id="MobiDB-lite"/>
    </source>
</evidence>
<dbReference type="EMBL" id="MCGE01000029">
    <property type="protein sequence ID" value="ORZ09014.1"/>
    <property type="molecule type" value="Genomic_DNA"/>
</dbReference>
<name>A0A1X2I5U4_9FUNG</name>
<keyword evidence="4" id="KW-1185">Reference proteome</keyword>